<keyword evidence="4" id="KW-0443">Lipid metabolism</keyword>
<keyword evidence="2 7" id="KW-0436">Ligase</keyword>
<feature type="domain" description="AMP-dependent synthetase/ligase" evidence="5">
    <location>
        <begin position="33"/>
        <end position="402"/>
    </location>
</feature>
<dbReference type="Pfam" id="PF13193">
    <property type="entry name" value="AMP-binding_C"/>
    <property type="match status" value="1"/>
</dbReference>
<evidence type="ECO:0000313" key="7">
    <source>
        <dbReference type="EMBL" id="AFU98136.2"/>
    </source>
</evidence>
<dbReference type="SUPFAM" id="SSF56801">
    <property type="entry name" value="Acetyl-CoA synthetase-like"/>
    <property type="match status" value="1"/>
</dbReference>
<dbReference type="STRING" id="1117647.M5M_04645"/>
<sequence length="543" mass="60683">MLGQMMNMPLTTTSILQFAEKVYARSEIVSVTADNPLHRYTYADAFQRVRKLANALKKLGCEDGDVIGTLAWNDYRHLELYYAISCSGMVCHTVNPRLFPEQLQYIIDHAEDKFVFIDVMFVPLLEKLAPALPRVKGYIVLTDEAHMPTASTLPNLHCYETLIGKESTEFEWPTLDENQASALCYTSGTTGNPKGVLYSHRTTILHTYATAMPDVFGISVRDVVLPIVPMFHVNGWGLVYTCPMIGAKLVMPGPKMGDGETLCRLINEEKVTTSAGVPTVWLALLNYLDQNKLKVPTLKRVTTGGAACPQPIFDNFREKYGVEVHHAWGMTEMSPLGTYNTLKPHMLEWSEDEKTKVKLNQGRPAYGVEIKIVDDNNNELPWDGKSSGSVKVRGPWIIQRYFKAEADATDADGWFETGDVASMDPEGYMTITDRTKDVIKSGGEWISSIELENTAMLHPAVAEAAVIGVSHPKWTERPLLVVVPKAGSQPDKAELLQFFEGKVAKWWIPEACEFVTELPHTATGKISKKDLRTQFTDYLWPDA</sequence>
<evidence type="ECO:0000256" key="1">
    <source>
        <dbReference type="ARBA" id="ARBA00006432"/>
    </source>
</evidence>
<organism evidence="7 8">
    <name type="scientific">Simiduia agarivorans (strain DSM 21679 / JCM 13881 / BCRC 17597 / SA1)</name>
    <dbReference type="NCBI Taxonomy" id="1117647"/>
    <lineage>
        <taxon>Bacteria</taxon>
        <taxon>Pseudomonadati</taxon>
        <taxon>Pseudomonadota</taxon>
        <taxon>Gammaproteobacteria</taxon>
        <taxon>Cellvibrionales</taxon>
        <taxon>Cellvibrionaceae</taxon>
        <taxon>Simiduia</taxon>
    </lineage>
</organism>
<dbReference type="InterPro" id="IPR042099">
    <property type="entry name" value="ANL_N_sf"/>
</dbReference>
<dbReference type="Proteomes" id="UP000000466">
    <property type="component" value="Chromosome"/>
</dbReference>
<keyword evidence="8" id="KW-1185">Reference proteome</keyword>
<evidence type="ECO:0000256" key="3">
    <source>
        <dbReference type="ARBA" id="ARBA00022832"/>
    </source>
</evidence>
<dbReference type="EMBL" id="CP003746">
    <property type="protein sequence ID" value="AFU98136.2"/>
    <property type="molecule type" value="Genomic_DNA"/>
</dbReference>
<dbReference type="HOGENOM" id="CLU_000022_59_5_6"/>
<accession>K4KGL7</accession>
<dbReference type="InterPro" id="IPR045851">
    <property type="entry name" value="AMP-bd_C_sf"/>
</dbReference>
<reference evidence="7 8" key="1">
    <citation type="journal article" date="2013" name="Genome Announc.">
        <title>Complete genome sequence of Simiduia agarivorans SA1(T), a marine bacterium able to degrade a variety of polysaccharides.</title>
        <authorList>
            <person name="Lin S.Y."/>
            <person name="Shieh W.Y."/>
            <person name="Chen J.S."/>
            <person name="Tang S.L."/>
        </authorList>
    </citation>
    <scope>NUCLEOTIDE SEQUENCE [LARGE SCALE GENOMIC DNA]</scope>
    <source>
        <strain evidence="8">DSM 21679 / JCM 13881 / BCRC 17597 / SA1</strain>
    </source>
</reference>
<dbReference type="InterPro" id="IPR000873">
    <property type="entry name" value="AMP-dep_synth/lig_dom"/>
</dbReference>
<keyword evidence="3" id="KW-0276">Fatty acid metabolism</keyword>
<dbReference type="Gene3D" id="3.40.50.12780">
    <property type="entry name" value="N-terminal domain of ligase-like"/>
    <property type="match status" value="1"/>
</dbReference>
<dbReference type="RefSeq" id="WP_016389219.1">
    <property type="nucleotide sequence ID" value="NC_018868.3"/>
</dbReference>
<dbReference type="CDD" id="cd12119">
    <property type="entry name" value="ttLC_FACS_AlkK_like"/>
    <property type="match status" value="1"/>
</dbReference>
<feature type="domain" description="AMP-binding enzyme C-terminal" evidence="6">
    <location>
        <begin position="450"/>
        <end position="525"/>
    </location>
</feature>
<dbReference type="Pfam" id="PF00501">
    <property type="entry name" value="AMP-binding"/>
    <property type="match status" value="1"/>
</dbReference>
<dbReference type="NCBIfam" id="NF004674">
    <property type="entry name" value="PRK06018.1"/>
    <property type="match status" value="1"/>
</dbReference>
<dbReference type="GO" id="GO:0016874">
    <property type="term" value="F:ligase activity"/>
    <property type="evidence" value="ECO:0007669"/>
    <property type="project" value="UniProtKB-KW"/>
</dbReference>
<dbReference type="AlphaFoldDB" id="K4KGL7"/>
<evidence type="ECO:0000256" key="4">
    <source>
        <dbReference type="ARBA" id="ARBA00023098"/>
    </source>
</evidence>
<dbReference type="Gene3D" id="3.30.300.30">
    <property type="match status" value="1"/>
</dbReference>
<gene>
    <name evidence="7" type="ordered locus">M5M_04645</name>
</gene>
<evidence type="ECO:0000259" key="5">
    <source>
        <dbReference type="Pfam" id="PF00501"/>
    </source>
</evidence>
<dbReference type="FunFam" id="3.30.300.30:FF:000008">
    <property type="entry name" value="2,3-dihydroxybenzoate-AMP ligase"/>
    <property type="match status" value="1"/>
</dbReference>
<evidence type="ECO:0000313" key="8">
    <source>
        <dbReference type="Proteomes" id="UP000000466"/>
    </source>
</evidence>
<proteinExistence type="inferred from homology"/>
<dbReference type="NCBIfam" id="NF005426">
    <property type="entry name" value="PRK07008.1"/>
    <property type="match status" value="1"/>
</dbReference>
<dbReference type="InterPro" id="IPR020845">
    <property type="entry name" value="AMP-binding_CS"/>
</dbReference>
<evidence type="ECO:0000259" key="6">
    <source>
        <dbReference type="Pfam" id="PF13193"/>
    </source>
</evidence>
<dbReference type="KEGG" id="saga:M5M_04645"/>
<dbReference type="PANTHER" id="PTHR43859:SF4">
    <property type="entry name" value="BUTANOATE--COA LIGASE AAE1-RELATED"/>
    <property type="match status" value="1"/>
</dbReference>
<dbReference type="InterPro" id="IPR025110">
    <property type="entry name" value="AMP-bd_C"/>
</dbReference>
<dbReference type="PANTHER" id="PTHR43859">
    <property type="entry name" value="ACYL-ACTIVATING ENZYME"/>
    <property type="match status" value="1"/>
</dbReference>
<name>K4KGL7_SIMAS</name>
<protein>
    <submittedName>
        <fullName evidence="7">AMP-dependent synthetase and ligase</fullName>
    </submittedName>
</protein>
<evidence type="ECO:0000256" key="2">
    <source>
        <dbReference type="ARBA" id="ARBA00022598"/>
    </source>
</evidence>
<comment type="similarity">
    <text evidence="1">Belongs to the ATP-dependent AMP-binding enzyme family.</text>
</comment>
<dbReference type="OrthoDB" id="9803968at2"/>
<dbReference type="NCBIfam" id="NF004837">
    <property type="entry name" value="PRK06187.1"/>
    <property type="match status" value="1"/>
</dbReference>
<dbReference type="GO" id="GO:0006631">
    <property type="term" value="P:fatty acid metabolic process"/>
    <property type="evidence" value="ECO:0007669"/>
    <property type="project" value="UniProtKB-KW"/>
</dbReference>
<dbReference type="PROSITE" id="PS00455">
    <property type="entry name" value="AMP_BINDING"/>
    <property type="match status" value="1"/>
</dbReference>
<dbReference type="eggNOG" id="COG0318">
    <property type="taxonomic scope" value="Bacteria"/>
</dbReference>